<dbReference type="PANTHER" id="PTHR21301:SF10">
    <property type="entry name" value="REVERSE TRANSCRIPTASE DOMAIN-CONTAINING PROTEIN"/>
    <property type="match status" value="1"/>
</dbReference>
<proteinExistence type="predicted"/>
<keyword evidence="3" id="KW-1185">Reference proteome</keyword>
<dbReference type="PANTHER" id="PTHR21301">
    <property type="entry name" value="REVERSE TRANSCRIPTASE"/>
    <property type="match status" value="1"/>
</dbReference>
<accession>E2AL48</accession>
<reference evidence="2 3" key="1">
    <citation type="journal article" date="2010" name="Science">
        <title>Genomic comparison of the ants Camponotus floridanus and Harpegnathos saltator.</title>
        <authorList>
            <person name="Bonasio R."/>
            <person name="Zhang G."/>
            <person name="Ye C."/>
            <person name="Mutti N.S."/>
            <person name="Fang X."/>
            <person name="Qin N."/>
            <person name="Donahue G."/>
            <person name="Yang P."/>
            <person name="Li Q."/>
            <person name="Li C."/>
            <person name="Zhang P."/>
            <person name="Huang Z."/>
            <person name="Berger S.L."/>
            <person name="Reinberg D."/>
            <person name="Wang J."/>
            <person name="Liebig J."/>
        </authorList>
    </citation>
    <scope>NUCLEOTIDE SEQUENCE [LARGE SCALE GENOMIC DNA]</scope>
    <source>
        <strain evidence="3">C129</strain>
    </source>
</reference>
<dbReference type="InterPro" id="IPR000477">
    <property type="entry name" value="RT_dom"/>
</dbReference>
<gene>
    <name evidence="2" type="ORF">EAG_08549</name>
</gene>
<evidence type="ECO:0000313" key="2">
    <source>
        <dbReference type="EMBL" id="EFN65841.1"/>
    </source>
</evidence>
<protein>
    <recommendedName>
        <fullName evidence="1">Reverse transcriptase domain-containing protein</fullName>
    </recommendedName>
</protein>
<dbReference type="PROSITE" id="PS50878">
    <property type="entry name" value="RT_POL"/>
    <property type="match status" value="1"/>
</dbReference>
<dbReference type="AlphaFoldDB" id="E2AL48"/>
<dbReference type="InParanoid" id="E2AL48"/>
<organism evidence="3">
    <name type="scientific">Camponotus floridanus</name>
    <name type="common">Florida carpenter ant</name>
    <dbReference type="NCBI Taxonomy" id="104421"/>
    <lineage>
        <taxon>Eukaryota</taxon>
        <taxon>Metazoa</taxon>
        <taxon>Ecdysozoa</taxon>
        <taxon>Arthropoda</taxon>
        <taxon>Hexapoda</taxon>
        <taxon>Insecta</taxon>
        <taxon>Pterygota</taxon>
        <taxon>Neoptera</taxon>
        <taxon>Endopterygota</taxon>
        <taxon>Hymenoptera</taxon>
        <taxon>Apocrita</taxon>
        <taxon>Aculeata</taxon>
        <taxon>Formicoidea</taxon>
        <taxon>Formicidae</taxon>
        <taxon>Formicinae</taxon>
        <taxon>Camponotus</taxon>
    </lineage>
</organism>
<evidence type="ECO:0000259" key="1">
    <source>
        <dbReference type="PROSITE" id="PS50878"/>
    </source>
</evidence>
<name>E2AL48_CAMFO</name>
<feature type="non-terminal residue" evidence="2">
    <location>
        <position position="107"/>
    </location>
</feature>
<dbReference type="OrthoDB" id="7551136at2759"/>
<feature type="non-terminal residue" evidence="2">
    <location>
        <position position="1"/>
    </location>
</feature>
<dbReference type="EMBL" id="GL440454">
    <property type="protein sequence ID" value="EFN65841.1"/>
    <property type="molecule type" value="Genomic_DNA"/>
</dbReference>
<dbReference type="Proteomes" id="UP000000311">
    <property type="component" value="Unassembled WGS sequence"/>
</dbReference>
<feature type="domain" description="Reverse transcriptase" evidence="1">
    <location>
        <begin position="1"/>
        <end position="107"/>
    </location>
</feature>
<sequence>IDIYYILDSTSFSFNGQFYEQIFGSPMGPRLLPILADIVMDDLETHCLSLLGFNVPMYYRYVDEIFTIVPRSKVEDIKSTFNNYHQRLAFTHETDSDSCNSYVQKRL</sequence>
<evidence type="ECO:0000313" key="3">
    <source>
        <dbReference type="Proteomes" id="UP000000311"/>
    </source>
</evidence>